<accession>A0AA40K664</accession>
<dbReference type="Proteomes" id="UP001172159">
    <property type="component" value="Unassembled WGS sequence"/>
</dbReference>
<evidence type="ECO:0000256" key="2">
    <source>
        <dbReference type="SAM" id="Phobius"/>
    </source>
</evidence>
<evidence type="ECO:0000313" key="4">
    <source>
        <dbReference type="Proteomes" id="UP001172159"/>
    </source>
</evidence>
<keyword evidence="4" id="KW-1185">Reference proteome</keyword>
<sequence length="507" mass="57700">MNADLENRGQAESDGDSRGDRRPSWRRMTPRHRDGTHAFEQTKEETDCPRATELLFGLSSDETSKAWPGIQVFCQHLETHFKQLLHPRFAVIWRIIGKEPPLSSADGWRWCAAVLNAFGAVGDDDASMDKAYQQLVRNGLLAGGEIRSREKNQVLLAMFAILCWLSAALKPILDDPSEEETVLTNTTPFGLTAEASTRSYISRDLRRPVSKMFYAYRDQTLVTDRWASRDPLEQVDSWNTDPGPSSQIGTDTGSKTGTDDVLYVSSLEYFALFTIGRVRLKWVETLSDHLAFDRSKHTLSVFRYPSFCVANILRKNEVSVIKKITSKLLPSYNEDGTLRDSPELYREVLLSYRLLFGQSPKSRRLVSQVPSRSPGGTTLGDLDPFLLTICTSHLTSGWLWNKCPTISGNLFPISVLDFGNNLQESDTYSVQDDFPVFGRRLLKLQRYNLRQRPSKWKDLWRDKRNPLQWYTFWAVLWVGGLSIFLATLQLFLGAAQLYYAIQQSSNI</sequence>
<dbReference type="AlphaFoldDB" id="A0AA40K664"/>
<feature type="region of interest" description="Disordered" evidence="1">
    <location>
        <begin position="1"/>
        <end position="46"/>
    </location>
</feature>
<name>A0AA40K664_9PEZI</name>
<comment type="caution">
    <text evidence="3">The sequence shown here is derived from an EMBL/GenBank/DDBJ whole genome shotgun (WGS) entry which is preliminary data.</text>
</comment>
<evidence type="ECO:0000256" key="1">
    <source>
        <dbReference type="SAM" id="MobiDB-lite"/>
    </source>
</evidence>
<keyword evidence="2" id="KW-0812">Transmembrane</keyword>
<evidence type="ECO:0000313" key="3">
    <source>
        <dbReference type="EMBL" id="KAK0747421.1"/>
    </source>
</evidence>
<dbReference type="EMBL" id="JAUKTV010000001">
    <property type="protein sequence ID" value="KAK0747421.1"/>
    <property type="molecule type" value="Genomic_DNA"/>
</dbReference>
<reference evidence="3" key="1">
    <citation type="submission" date="2023-06" db="EMBL/GenBank/DDBJ databases">
        <title>Genome-scale phylogeny and comparative genomics of the fungal order Sordariales.</title>
        <authorList>
            <consortium name="Lawrence Berkeley National Laboratory"/>
            <person name="Hensen N."/>
            <person name="Bonometti L."/>
            <person name="Westerberg I."/>
            <person name="Brannstrom I.O."/>
            <person name="Guillou S."/>
            <person name="Cros-Aarteil S."/>
            <person name="Calhoun S."/>
            <person name="Haridas S."/>
            <person name="Kuo A."/>
            <person name="Mondo S."/>
            <person name="Pangilinan J."/>
            <person name="Riley R."/>
            <person name="Labutti K."/>
            <person name="Andreopoulos B."/>
            <person name="Lipzen A."/>
            <person name="Chen C."/>
            <person name="Yanf M."/>
            <person name="Daum C."/>
            <person name="Ng V."/>
            <person name="Clum A."/>
            <person name="Steindorff A."/>
            <person name="Ohm R."/>
            <person name="Martin F."/>
            <person name="Silar P."/>
            <person name="Natvig D."/>
            <person name="Lalanne C."/>
            <person name="Gautier V."/>
            <person name="Ament-Velasquez S.L."/>
            <person name="Kruys A."/>
            <person name="Hutchinson M.I."/>
            <person name="Powell A.J."/>
            <person name="Barry K."/>
            <person name="Miller A.N."/>
            <person name="Grigoriev I.V."/>
            <person name="Debuchy R."/>
            <person name="Gladieux P."/>
            <person name="Thoren M.H."/>
            <person name="Johannesson H."/>
        </authorList>
    </citation>
    <scope>NUCLEOTIDE SEQUENCE</scope>
    <source>
        <strain evidence="3">CBS 540.89</strain>
    </source>
</reference>
<proteinExistence type="predicted"/>
<feature type="transmembrane region" description="Helical" evidence="2">
    <location>
        <begin position="472"/>
        <end position="501"/>
    </location>
</feature>
<keyword evidence="2" id="KW-0472">Membrane</keyword>
<gene>
    <name evidence="3" type="ORF">B0T21DRAFT_388497</name>
</gene>
<organism evidence="3 4">
    <name type="scientific">Apiosordaria backusii</name>
    <dbReference type="NCBI Taxonomy" id="314023"/>
    <lineage>
        <taxon>Eukaryota</taxon>
        <taxon>Fungi</taxon>
        <taxon>Dikarya</taxon>
        <taxon>Ascomycota</taxon>
        <taxon>Pezizomycotina</taxon>
        <taxon>Sordariomycetes</taxon>
        <taxon>Sordariomycetidae</taxon>
        <taxon>Sordariales</taxon>
        <taxon>Lasiosphaeriaceae</taxon>
        <taxon>Apiosordaria</taxon>
    </lineage>
</organism>
<protein>
    <submittedName>
        <fullName evidence="3">Uncharacterized protein</fullName>
    </submittedName>
</protein>
<feature type="region of interest" description="Disordered" evidence="1">
    <location>
        <begin position="234"/>
        <end position="253"/>
    </location>
</feature>
<feature type="compositionally biased region" description="Basic and acidic residues" evidence="1">
    <location>
        <begin position="1"/>
        <end position="23"/>
    </location>
</feature>
<feature type="compositionally biased region" description="Basic and acidic residues" evidence="1">
    <location>
        <begin position="31"/>
        <end position="46"/>
    </location>
</feature>
<feature type="compositionally biased region" description="Polar residues" evidence="1">
    <location>
        <begin position="236"/>
        <end position="248"/>
    </location>
</feature>
<keyword evidence="2" id="KW-1133">Transmembrane helix</keyword>